<protein>
    <submittedName>
        <fullName evidence="1">Os07g0492250 protein</fullName>
    </submittedName>
</protein>
<feature type="non-terminal residue" evidence="1">
    <location>
        <position position="1"/>
    </location>
</feature>
<name>A0A0P0X6W6_ORYSJ</name>
<dbReference type="AlphaFoldDB" id="A0A0P0X6W6"/>
<dbReference type="PaxDb" id="39947-A0A0P0X6W6"/>
<dbReference type="EMBL" id="AP014963">
    <property type="protein sequence ID" value="BAT01564.1"/>
    <property type="molecule type" value="Genomic_DNA"/>
</dbReference>
<gene>
    <name evidence="1" type="ordered locus">Os07g0492250</name>
    <name evidence="1" type="ORF">OSNPB_070492250</name>
</gene>
<reference evidence="2" key="1">
    <citation type="journal article" date="2005" name="Nature">
        <title>The map-based sequence of the rice genome.</title>
        <authorList>
            <consortium name="International rice genome sequencing project (IRGSP)"/>
            <person name="Matsumoto T."/>
            <person name="Wu J."/>
            <person name="Kanamori H."/>
            <person name="Katayose Y."/>
            <person name="Fujisawa M."/>
            <person name="Namiki N."/>
            <person name="Mizuno H."/>
            <person name="Yamamoto K."/>
            <person name="Antonio B.A."/>
            <person name="Baba T."/>
            <person name="Sakata K."/>
            <person name="Nagamura Y."/>
            <person name="Aoki H."/>
            <person name="Arikawa K."/>
            <person name="Arita K."/>
            <person name="Bito T."/>
            <person name="Chiden Y."/>
            <person name="Fujitsuka N."/>
            <person name="Fukunaka R."/>
            <person name="Hamada M."/>
            <person name="Harada C."/>
            <person name="Hayashi A."/>
            <person name="Hijishita S."/>
            <person name="Honda M."/>
            <person name="Hosokawa S."/>
            <person name="Ichikawa Y."/>
            <person name="Idonuma A."/>
            <person name="Iijima M."/>
            <person name="Ikeda M."/>
            <person name="Ikeno M."/>
            <person name="Ito K."/>
            <person name="Ito S."/>
            <person name="Ito T."/>
            <person name="Ito Y."/>
            <person name="Ito Y."/>
            <person name="Iwabuchi A."/>
            <person name="Kamiya K."/>
            <person name="Karasawa W."/>
            <person name="Kurita K."/>
            <person name="Katagiri S."/>
            <person name="Kikuta A."/>
            <person name="Kobayashi H."/>
            <person name="Kobayashi N."/>
            <person name="Machita K."/>
            <person name="Maehara T."/>
            <person name="Masukawa M."/>
            <person name="Mizubayashi T."/>
            <person name="Mukai Y."/>
            <person name="Nagasaki H."/>
            <person name="Nagata Y."/>
            <person name="Naito S."/>
            <person name="Nakashima M."/>
            <person name="Nakama Y."/>
            <person name="Nakamichi Y."/>
            <person name="Nakamura M."/>
            <person name="Meguro A."/>
            <person name="Negishi M."/>
            <person name="Ohta I."/>
            <person name="Ohta T."/>
            <person name="Okamoto M."/>
            <person name="Ono N."/>
            <person name="Saji S."/>
            <person name="Sakaguchi M."/>
            <person name="Sakai K."/>
            <person name="Shibata M."/>
            <person name="Shimokawa T."/>
            <person name="Song J."/>
            <person name="Takazaki Y."/>
            <person name="Terasawa K."/>
            <person name="Tsugane M."/>
            <person name="Tsuji K."/>
            <person name="Ueda S."/>
            <person name="Waki K."/>
            <person name="Yamagata H."/>
            <person name="Yamamoto M."/>
            <person name="Yamamoto S."/>
            <person name="Yamane H."/>
            <person name="Yoshiki S."/>
            <person name="Yoshihara R."/>
            <person name="Yukawa K."/>
            <person name="Zhong H."/>
            <person name="Yano M."/>
            <person name="Yuan Q."/>
            <person name="Ouyang S."/>
            <person name="Liu J."/>
            <person name="Jones K.M."/>
            <person name="Gansberger K."/>
            <person name="Moffat K."/>
            <person name="Hill J."/>
            <person name="Bera J."/>
            <person name="Fadrosh D."/>
            <person name="Jin S."/>
            <person name="Johri S."/>
            <person name="Kim M."/>
            <person name="Overton L."/>
            <person name="Reardon M."/>
            <person name="Tsitrin T."/>
            <person name="Vuong H."/>
            <person name="Weaver B."/>
            <person name="Ciecko A."/>
            <person name="Tallon L."/>
            <person name="Jackson J."/>
            <person name="Pai G."/>
            <person name="Aken S.V."/>
            <person name="Utterback T."/>
            <person name="Reidmuller S."/>
            <person name="Feldblyum T."/>
            <person name="Hsiao J."/>
            <person name="Zismann V."/>
            <person name="Iobst S."/>
            <person name="de Vazeille A.R."/>
            <person name="Buell C.R."/>
            <person name="Ying K."/>
            <person name="Li Y."/>
            <person name="Lu T."/>
            <person name="Huang Y."/>
            <person name="Zhao Q."/>
            <person name="Feng Q."/>
            <person name="Zhang L."/>
            <person name="Zhu J."/>
            <person name="Weng Q."/>
            <person name="Mu J."/>
            <person name="Lu Y."/>
            <person name="Fan D."/>
            <person name="Liu Y."/>
            <person name="Guan J."/>
            <person name="Zhang Y."/>
            <person name="Yu S."/>
            <person name="Liu X."/>
            <person name="Zhang Y."/>
            <person name="Hong G."/>
            <person name="Han B."/>
            <person name="Choisne N."/>
            <person name="Demange N."/>
            <person name="Orjeda G."/>
            <person name="Samain S."/>
            <person name="Cattolico L."/>
            <person name="Pelletier E."/>
            <person name="Couloux A."/>
            <person name="Segurens B."/>
            <person name="Wincker P."/>
            <person name="D'Hont A."/>
            <person name="Scarpelli C."/>
            <person name="Weissenbach J."/>
            <person name="Salanoubat M."/>
            <person name="Quetier F."/>
            <person name="Yu Y."/>
            <person name="Kim H.R."/>
            <person name="Rambo T."/>
            <person name="Currie J."/>
            <person name="Collura K."/>
            <person name="Luo M."/>
            <person name="Yang T."/>
            <person name="Ammiraju J.S.S."/>
            <person name="Engler F."/>
            <person name="Soderlund C."/>
            <person name="Wing R.A."/>
            <person name="Palmer L.E."/>
            <person name="de la Bastide M."/>
            <person name="Spiegel L."/>
            <person name="Nascimento L."/>
            <person name="Zutavern T."/>
            <person name="O'Shaughnessy A."/>
            <person name="Dike S."/>
            <person name="Dedhia N."/>
            <person name="Preston R."/>
            <person name="Balija V."/>
            <person name="McCombie W.R."/>
            <person name="Chow T."/>
            <person name="Chen H."/>
            <person name="Chung M."/>
            <person name="Chen C."/>
            <person name="Shaw J."/>
            <person name="Wu H."/>
            <person name="Hsiao K."/>
            <person name="Chao Y."/>
            <person name="Chu M."/>
            <person name="Cheng C."/>
            <person name="Hour A."/>
            <person name="Lee P."/>
            <person name="Lin S."/>
            <person name="Lin Y."/>
            <person name="Liou J."/>
            <person name="Liu S."/>
            <person name="Hsing Y."/>
            <person name="Raghuvanshi S."/>
            <person name="Mohanty A."/>
            <person name="Bharti A.K."/>
            <person name="Gaur A."/>
            <person name="Gupta V."/>
            <person name="Kumar D."/>
            <person name="Ravi V."/>
            <person name="Vij S."/>
            <person name="Kapur A."/>
            <person name="Khurana P."/>
            <person name="Khurana P."/>
            <person name="Khurana J.P."/>
            <person name="Tyagi A.K."/>
            <person name="Gaikwad K."/>
            <person name="Singh A."/>
            <person name="Dalal V."/>
            <person name="Srivastava S."/>
            <person name="Dixit A."/>
            <person name="Pal A.K."/>
            <person name="Ghazi I.A."/>
            <person name="Yadav M."/>
            <person name="Pandit A."/>
            <person name="Bhargava A."/>
            <person name="Sureshbabu K."/>
            <person name="Batra K."/>
            <person name="Sharma T.R."/>
            <person name="Mohapatra T."/>
            <person name="Singh N.K."/>
            <person name="Messing J."/>
            <person name="Nelson A.B."/>
            <person name="Fuks G."/>
            <person name="Kavchok S."/>
            <person name="Keizer G."/>
            <person name="Linton E."/>
            <person name="Llaca V."/>
            <person name="Song R."/>
            <person name="Tanyolac B."/>
            <person name="Young S."/>
            <person name="Ho-Il K."/>
            <person name="Hahn J.H."/>
            <person name="Sangsakoo G."/>
            <person name="Vanavichit A."/>
            <person name="de Mattos Luiz.A.T."/>
            <person name="Zimmer P.D."/>
            <person name="Malone G."/>
            <person name="Dellagostin O."/>
            <person name="de Oliveira A.C."/>
            <person name="Bevan M."/>
            <person name="Bancroft I."/>
            <person name="Minx P."/>
            <person name="Cordum H."/>
            <person name="Wilson R."/>
            <person name="Cheng Z."/>
            <person name="Jin W."/>
            <person name="Jiang J."/>
            <person name="Leong S.A."/>
            <person name="Iwama H."/>
            <person name="Gojobori T."/>
            <person name="Itoh T."/>
            <person name="Niimura Y."/>
            <person name="Fujii Y."/>
            <person name="Habara T."/>
            <person name="Sakai H."/>
            <person name="Sato Y."/>
            <person name="Wilson G."/>
            <person name="Kumar K."/>
            <person name="McCouch S."/>
            <person name="Juretic N."/>
            <person name="Hoen D."/>
            <person name="Wright S."/>
            <person name="Bruskiewich R."/>
            <person name="Bureau T."/>
            <person name="Miyao A."/>
            <person name="Hirochika H."/>
            <person name="Nishikawa T."/>
            <person name="Kadowaki K."/>
            <person name="Sugiura M."/>
            <person name="Burr B."/>
            <person name="Sasaki T."/>
        </authorList>
    </citation>
    <scope>NUCLEOTIDE SEQUENCE [LARGE SCALE GENOMIC DNA]</scope>
    <source>
        <strain evidence="2">cv. Nipponbare</strain>
    </source>
</reference>
<feature type="non-terminal residue" evidence="1">
    <location>
        <position position="95"/>
    </location>
</feature>
<accession>A0A0P0X6W6</accession>
<sequence length="95" mass="10206">PATDHLLLIVLERECEEVGRGGGDEWRGEACAPSGCRSRPASVDHPAASRRASAAVNQLYTVLVVDLDLDVADGVAALDLQRDALVQRPHEDLHL</sequence>
<proteinExistence type="predicted"/>
<dbReference type="Proteomes" id="UP000059680">
    <property type="component" value="Chromosome 7"/>
</dbReference>
<evidence type="ECO:0000313" key="2">
    <source>
        <dbReference type="Proteomes" id="UP000059680"/>
    </source>
</evidence>
<reference evidence="1 2" key="2">
    <citation type="journal article" date="2013" name="Plant Cell Physiol.">
        <title>Rice Annotation Project Database (RAP-DB): an integrative and interactive database for rice genomics.</title>
        <authorList>
            <person name="Sakai H."/>
            <person name="Lee S.S."/>
            <person name="Tanaka T."/>
            <person name="Numa H."/>
            <person name="Kim J."/>
            <person name="Kawahara Y."/>
            <person name="Wakimoto H."/>
            <person name="Yang C.C."/>
            <person name="Iwamoto M."/>
            <person name="Abe T."/>
            <person name="Yamada Y."/>
            <person name="Muto A."/>
            <person name="Inokuchi H."/>
            <person name="Ikemura T."/>
            <person name="Matsumoto T."/>
            <person name="Sasaki T."/>
            <person name="Itoh T."/>
        </authorList>
    </citation>
    <scope>NUCLEOTIDE SEQUENCE [LARGE SCALE GENOMIC DNA]</scope>
    <source>
        <strain evidence="2">cv. Nipponbare</strain>
    </source>
</reference>
<keyword evidence="2" id="KW-1185">Reference proteome</keyword>
<evidence type="ECO:0000313" key="1">
    <source>
        <dbReference type="EMBL" id="BAT01564.1"/>
    </source>
</evidence>
<organism evidence="1 2">
    <name type="scientific">Oryza sativa subsp. japonica</name>
    <name type="common">Rice</name>
    <dbReference type="NCBI Taxonomy" id="39947"/>
    <lineage>
        <taxon>Eukaryota</taxon>
        <taxon>Viridiplantae</taxon>
        <taxon>Streptophyta</taxon>
        <taxon>Embryophyta</taxon>
        <taxon>Tracheophyta</taxon>
        <taxon>Spermatophyta</taxon>
        <taxon>Magnoliopsida</taxon>
        <taxon>Liliopsida</taxon>
        <taxon>Poales</taxon>
        <taxon>Poaceae</taxon>
        <taxon>BOP clade</taxon>
        <taxon>Oryzoideae</taxon>
        <taxon>Oryzeae</taxon>
        <taxon>Oryzinae</taxon>
        <taxon>Oryza</taxon>
        <taxon>Oryza sativa</taxon>
    </lineage>
</organism>
<reference evidence="1 2" key="3">
    <citation type="journal article" date="2013" name="Rice">
        <title>Improvement of the Oryza sativa Nipponbare reference genome using next generation sequence and optical map data.</title>
        <authorList>
            <person name="Kawahara Y."/>
            <person name="de la Bastide M."/>
            <person name="Hamilton J.P."/>
            <person name="Kanamori H."/>
            <person name="McCombie W.R."/>
            <person name="Ouyang S."/>
            <person name="Schwartz D.C."/>
            <person name="Tanaka T."/>
            <person name="Wu J."/>
            <person name="Zhou S."/>
            <person name="Childs K.L."/>
            <person name="Davidson R.M."/>
            <person name="Lin H."/>
            <person name="Quesada-Ocampo L."/>
            <person name="Vaillancourt B."/>
            <person name="Sakai H."/>
            <person name="Lee S.S."/>
            <person name="Kim J."/>
            <person name="Numa H."/>
            <person name="Itoh T."/>
            <person name="Buell C.R."/>
            <person name="Matsumoto T."/>
        </authorList>
    </citation>
    <scope>NUCLEOTIDE SEQUENCE [LARGE SCALE GENOMIC DNA]</scope>
    <source>
        <strain evidence="2">cv. Nipponbare</strain>
    </source>
</reference>
<dbReference type="InParanoid" id="A0A0P0X6W6"/>